<evidence type="ECO:0000313" key="3">
    <source>
        <dbReference type="Proteomes" id="UP000290013"/>
    </source>
</evidence>
<protein>
    <submittedName>
        <fullName evidence="2">Lipopolysaccharide core biosynthesis protein rfaG</fullName>
        <ecNumber evidence="2">2.4.-.-</ecNumber>
    </submittedName>
</protein>
<dbReference type="EMBL" id="LR215974">
    <property type="protein sequence ID" value="VFB04608.1"/>
    <property type="molecule type" value="Genomic_DNA"/>
</dbReference>
<evidence type="ECO:0000259" key="1">
    <source>
        <dbReference type="Pfam" id="PF00534"/>
    </source>
</evidence>
<keyword evidence="2" id="KW-0328">Glycosyltransferase</keyword>
<accession>A0A4U8WNR4</accession>
<evidence type="ECO:0000313" key="2">
    <source>
        <dbReference type="EMBL" id="VFB04608.1"/>
    </source>
</evidence>
<dbReference type="GO" id="GO:0016757">
    <property type="term" value="F:glycosyltransferase activity"/>
    <property type="evidence" value="ECO:0007669"/>
    <property type="project" value="UniProtKB-KW"/>
</dbReference>
<feature type="domain" description="Glycosyl transferase family 1" evidence="1">
    <location>
        <begin position="208"/>
        <end position="353"/>
    </location>
</feature>
<dbReference type="AlphaFoldDB" id="A0A4U8WNR4"/>
<organism evidence="2 3">
    <name type="scientific">Chryseobacterium taihuense</name>
    <dbReference type="NCBI Taxonomy" id="1141221"/>
    <lineage>
        <taxon>Bacteria</taxon>
        <taxon>Pseudomonadati</taxon>
        <taxon>Bacteroidota</taxon>
        <taxon>Flavobacteriia</taxon>
        <taxon>Flavobacteriales</taxon>
        <taxon>Weeksellaceae</taxon>
        <taxon>Chryseobacterium group</taxon>
        <taxon>Chryseobacterium</taxon>
    </lineage>
</organism>
<gene>
    <name evidence="2" type="primary">rfaG</name>
    <name evidence="2" type="ORF">NCTC12078_02639</name>
</gene>
<proteinExistence type="predicted"/>
<dbReference type="SUPFAM" id="SSF53756">
    <property type="entry name" value="UDP-Glycosyltransferase/glycogen phosphorylase"/>
    <property type="match status" value="1"/>
</dbReference>
<sequence>MSQKKKILIRIGSLRHGGAEKVLATFLKNLPKDKYEIDLLLNLYSGKYLDEIPKWINIIYLNKGEMITTNRLKDLPEKAFRVFYQGLLKKFPKILYSAILKNKKYDIEFAAIHGMRDEILNSPVSSSKKIVWIHNDLTKTEFHHYTDDEFRKFFGFDKIMVISEKIQNDFEKFAQNEKEKNKIVRIYNPLDTEEILTKSEVGSQNLEDENQKPTFVSVGTVFPQKGFDRLLKVHKKLLDEGYQHQVQIIGDGYDFENIRKLKAELGVDDTAEMLGFTDNPYPYFKAADFYILCSRYEGFPTVLFEAITLKKNIIATEVSGVNEMLENGKLGLIVDNSEEGIYEGMKKALTAPDHFDIYQSNLSNYQMPFSLENSVNSIMEIIDGLAG</sequence>
<dbReference type="Pfam" id="PF00534">
    <property type="entry name" value="Glycos_transf_1"/>
    <property type="match status" value="1"/>
</dbReference>
<reference evidence="2 3" key="1">
    <citation type="submission" date="2019-02" db="EMBL/GenBank/DDBJ databases">
        <authorList>
            <consortium name="Pathogen Informatics"/>
        </authorList>
    </citation>
    <scope>NUCLEOTIDE SEQUENCE [LARGE SCALE GENOMIC DNA]</scope>
    <source>
        <strain evidence="2 3">3012STDY6944375</strain>
    </source>
</reference>
<dbReference type="InterPro" id="IPR001296">
    <property type="entry name" value="Glyco_trans_1"/>
</dbReference>
<dbReference type="Proteomes" id="UP000290013">
    <property type="component" value="Chromosome"/>
</dbReference>
<name>A0A4U8WNR4_9FLAO</name>
<keyword evidence="2" id="KW-0808">Transferase</keyword>
<dbReference type="PANTHER" id="PTHR12526">
    <property type="entry name" value="GLYCOSYLTRANSFERASE"/>
    <property type="match status" value="1"/>
</dbReference>
<dbReference type="CDD" id="cd03811">
    <property type="entry name" value="GT4_GT28_WabH-like"/>
    <property type="match status" value="1"/>
</dbReference>
<dbReference type="Gene3D" id="3.40.50.2000">
    <property type="entry name" value="Glycogen Phosphorylase B"/>
    <property type="match status" value="2"/>
</dbReference>
<dbReference type="KEGG" id="ctai:NCTC12078_02639"/>
<dbReference type="RefSeq" id="WP_130914808.1">
    <property type="nucleotide sequence ID" value="NZ_LR215974.1"/>
</dbReference>
<dbReference type="PANTHER" id="PTHR12526:SF630">
    <property type="entry name" value="GLYCOSYLTRANSFERASE"/>
    <property type="match status" value="1"/>
</dbReference>
<dbReference type="EC" id="2.4.-.-" evidence="2"/>